<dbReference type="InterPro" id="IPR001851">
    <property type="entry name" value="ABC_transp_permease"/>
</dbReference>
<feature type="transmembrane region" description="Helical" evidence="11">
    <location>
        <begin position="252"/>
        <end position="279"/>
    </location>
</feature>
<dbReference type="EMBL" id="DTFV01000034">
    <property type="protein sequence ID" value="HGI30067.1"/>
    <property type="molecule type" value="Genomic_DNA"/>
</dbReference>
<feature type="transmembrane region" description="Helical" evidence="11">
    <location>
        <begin position="44"/>
        <end position="63"/>
    </location>
</feature>
<feature type="transmembrane region" description="Helical" evidence="11">
    <location>
        <begin position="15"/>
        <end position="32"/>
    </location>
</feature>
<comment type="caution">
    <text evidence="12">The sequence shown here is derived from an EMBL/GenBank/DDBJ whole genome shotgun (WGS) entry which is preliminary data.</text>
</comment>
<proteinExistence type="predicted"/>
<evidence type="ECO:0000256" key="2">
    <source>
        <dbReference type="ARBA" id="ARBA00011262"/>
    </source>
</evidence>
<evidence type="ECO:0000256" key="7">
    <source>
        <dbReference type="ARBA" id="ARBA00022989"/>
    </source>
</evidence>
<dbReference type="GO" id="GO:0005886">
    <property type="term" value="C:plasma membrane"/>
    <property type="evidence" value="ECO:0007669"/>
    <property type="project" value="UniProtKB-SubCell"/>
</dbReference>
<evidence type="ECO:0000256" key="3">
    <source>
        <dbReference type="ARBA" id="ARBA00022448"/>
    </source>
</evidence>
<dbReference type="GO" id="GO:0022857">
    <property type="term" value="F:transmembrane transporter activity"/>
    <property type="evidence" value="ECO:0007669"/>
    <property type="project" value="InterPro"/>
</dbReference>
<dbReference type="CDD" id="cd06579">
    <property type="entry name" value="TM_PBP1_transp_AraH_like"/>
    <property type="match status" value="1"/>
</dbReference>
<evidence type="ECO:0000256" key="5">
    <source>
        <dbReference type="ARBA" id="ARBA00022519"/>
    </source>
</evidence>
<feature type="transmembrane region" description="Helical" evidence="11">
    <location>
        <begin position="94"/>
        <end position="116"/>
    </location>
</feature>
<dbReference type="Pfam" id="PF02653">
    <property type="entry name" value="BPD_transp_2"/>
    <property type="match status" value="1"/>
</dbReference>
<evidence type="ECO:0000256" key="6">
    <source>
        <dbReference type="ARBA" id="ARBA00022692"/>
    </source>
</evidence>
<reference evidence="12" key="1">
    <citation type="journal article" date="2020" name="mSystems">
        <title>Genome- and Community-Level Interaction Insights into Carbon Utilization and Element Cycling Functions of Hydrothermarchaeota in Hydrothermal Sediment.</title>
        <authorList>
            <person name="Zhou Z."/>
            <person name="Liu Y."/>
            <person name="Xu W."/>
            <person name="Pan J."/>
            <person name="Luo Z.H."/>
            <person name="Li M."/>
        </authorList>
    </citation>
    <scope>NUCLEOTIDE SEQUENCE [LARGE SCALE GENOMIC DNA]</scope>
    <source>
        <strain evidence="12">SpSt-747</strain>
    </source>
</reference>
<keyword evidence="3" id="KW-0813">Transport</keyword>
<evidence type="ECO:0000256" key="4">
    <source>
        <dbReference type="ARBA" id="ARBA00022475"/>
    </source>
</evidence>
<feature type="transmembrane region" description="Helical" evidence="11">
    <location>
        <begin position="291"/>
        <end position="310"/>
    </location>
</feature>
<protein>
    <recommendedName>
        <fullName evidence="10">Autoinducer 2 import system permease protein LsrC</fullName>
    </recommendedName>
</protein>
<dbReference type="PANTHER" id="PTHR32196">
    <property type="entry name" value="ABC TRANSPORTER PERMEASE PROTEIN YPHD-RELATED-RELATED"/>
    <property type="match status" value="1"/>
</dbReference>
<evidence type="ECO:0000256" key="9">
    <source>
        <dbReference type="ARBA" id="ARBA00025439"/>
    </source>
</evidence>
<name>A0A7V3YFH3_9BACT</name>
<dbReference type="AlphaFoldDB" id="A0A7V3YFH3"/>
<feature type="transmembrane region" description="Helical" evidence="11">
    <location>
        <begin position="212"/>
        <end position="231"/>
    </location>
</feature>
<evidence type="ECO:0000256" key="8">
    <source>
        <dbReference type="ARBA" id="ARBA00023136"/>
    </source>
</evidence>
<accession>A0A7V3YFH3</accession>
<keyword evidence="7 11" id="KW-1133">Transmembrane helix</keyword>
<comment type="function">
    <text evidence="9">Part of the ABC transporter complex LsrABCD involved in autoinducer 2 (AI-2) import. Probably responsible for the translocation of the substrate across the membrane.</text>
</comment>
<organism evidence="12">
    <name type="scientific">Candidatus Caldatribacterium californiense</name>
    <dbReference type="NCBI Taxonomy" id="1454726"/>
    <lineage>
        <taxon>Bacteria</taxon>
        <taxon>Pseudomonadati</taxon>
        <taxon>Atribacterota</taxon>
        <taxon>Atribacteria</taxon>
        <taxon>Atribacterales</taxon>
        <taxon>Candidatus Caldatribacteriaceae</taxon>
        <taxon>Candidatus Caldatribacterium</taxon>
    </lineage>
</organism>
<sequence length="317" mass="33123">MTNTGFRKVLRRREFTVLGLIVLLVVLFSLTTERFMSVSNLSNLLLQLAGTAISAIGMTMVIITGGIDVSVGSTLGMASVVAGKLLVGGYSPFLVLLSALGTGLVIGLFNGTLIAFGNVPPIIVTLGMMSILRSLMYQLLGGRWISGIPPAIRVIGLGKWLGVPISMWITVVLIAFFTYFLSSRPLGRAIYAVGNNPEAARVSGIDLRRTTLFVYAVLGALAGFAGLVYVARTGIVQTNTGSGFELEVIAAVVLGGTSILGGRGTIIGSLLGAFLVGIIKNGMVLLNVPALSEGLVVGVLIILSVMIDVIRARGERS</sequence>
<feature type="transmembrane region" description="Helical" evidence="11">
    <location>
        <begin position="122"/>
        <end position="140"/>
    </location>
</feature>
<keyword evidence="4" id="KW-1003">Cell membrane</keyword>
<feature type="transmembrane region" description="Helical" evidence="11">
    <location>
        <begin position="160"/>
        <end position="181"/>
    </location>
</feature>
<comment type="subcellular location">
    <subcellularLocation>
        <location evidence="1">Cell membrane</location>
        <topology evidence="1">Multi-pass membrane protein</topology>
    </subcellularLocation>
</comment>
<dbReference type="PANTHER" id="PTHR32196:SF29">
    <property type="entry name" value="AUTOINDUCER 2 IMPORT SYSTEM PERMEASE PROTEIN LSRC"/>
    <property type="match status" value="1"/>
</dbReference>
<gene>
    <name evidence="12" type="ORF">ENV30_01955</name>
</gene>
<keyword evidence="5" id="KW-0997">Cell inner membrane</keyword>
<keyword evidence="6 11" id="KW-0812">Transmembrane</keyword>
<evidence type="ECO:0000256" key="1">
    <source>
        <dbReference type="ARBA" id="ARBA00004651"/>
    </source>
</evidence>
<evidence type="ECO:0000313" key="12">
    <source>
        <dbReference type="EMBL" id="HGI30067.1"/>
    </source>
</evidence>
<comment type="subunit">
    <text evidence="2">The complex is composed of two ATP-binding proteins (LsrA), two transmembrane proteins (LsrC and LsrD) and a solute-binding protein (LsrB).</text>
</comment>
<keyword evidence="8 11" id="KW-0472">Membrane</keyword>
<evidence type="ECO:0000256" key="10">
    <source>
        <dbReference type="ARBA" id="ARBA00039382"/>
    </source>
</evidence>
<evidence type="ECO:0000256" key="11">
    <source>
        <dbReference type="SAM" id="Phobius"/>
    </source>
</evidence>